<keyword evidence="2" id="KW-1185">Reference proteome</keyword>
<protein>
    <submittedName>
        <fullName evidence="1">Uncharacterized protein</fullName>
    </submittedName>
</protein>
<evidence type="ECO:0000313" key="2">
    <source>
        <dbReference type="Proteomes" id="UP000053157"/>
    </source>
</evidence>
<comment type="caution">
    <text evidence="1">The sequence shown here is derived from an EMBL/GenBank/DDBJ whole genome shotgun (WGS) entry which is preliminary data.</text>
</comment>
<dbReference type="Pfam" id="PF20181">
    <property type="entry name" value="DUF6544"/>
    <property type="match status" value="1"/>
</dbReference>
<gene>
    <name evidence="1" type="ORF">AUR66_15890</name>
</gene>
<dbReference type="RefSeq" id="WP_058572473.1">
    <property type="nucleotide sequence ID" value="NZ_LOPV01000218.1"/>
</dbReference>
<name>A0A0W1SKK9_9EURY</name>
<sequence>MSLKRLLGVGGVVLLGGVAVALASRSQRAATSTRLVGELLANRVSTQSRTVRFEDIEDLPDPIRRYLEHVLTEGRPYVHTARLHQDGEFRLGDASAPWKPLEATQHYTVEPPGFVWDARIDIVPYAPIRVVDAFVGGEGLLTAKLFSVVPVADADPSQELDEGELARHLAEMVWFPTGFLPGQGVEWDAIDDQSARATIEYDGTSASVVFHVDDDDEITRVTADRWYETDDGSYELQSWTGYFHDYHEVDGLRIPGSGDVEWNLPDGDLPYWRADIDGVEYDP</sequence>
<accession>A0A0W1SKK9</accession>
<proteinExistence type="predicted"/>
<dbReference type="Proteomes" id="UP000053157">
    <property type="component" value="Unassembled WGS sequence"/>
</dbReference>
<dbReference type="EMBL" id="LOPV01000218">
    <property type="protein sequence ID" value="KTG26684.1"/>
    <property type="molecule type" value="Genomic_DNA"/>
</dbReference>
<evidence type="ECO:0000313" key="1">
    <source>
        <dbReference type="EMBL" id="KTG26684.1"/>
    </source>
</evidence>
<dbReference type="InterPro" id="IPR046674">
    <property type="entry name" value="DUF6544"/>
</dbReference>
<dbReference type="AlphaFoldDB" id="A0A0W1SKK9"/>
<reference evidence="1 2" key="1">
    <citation type="submission" date="2015-12" db="EMBL/GenBank/DDBJ databases">
        <title>Haloferax profundi sp. nov. isolated from the Discovery deep brine-seawater interface in the Red Sea.</title>
        <authorList>
            <person name="Zhang G."/>
            <person name="Stingl U."/>
            <person name="Rashid M."/>
        </authorList>
    </citation>
    <scope>NUCLEOTIDE SEQUENCE [LARGE SCALE GENOMIC DNA]</scope>
    <source>
        <strain evidence="1 2">SB29</strain>
    </source>
</reference>
<dbReference type="OrthoDB" id="79774at2157"/>
<organism evidence="1 2">
    <name type="scientific">Haloferax profundi</name>
    <dbReference type="NCBI Taxonomy" id="1544718"/>
    <lineage>
        <taxon>Archaea</taxon>
        <taxon>Methanobacteriati</taxon>
        <taxon>Methanobacteriota</taxon>
        <taxon>Stenosarchaea group</taxon>
        <taxon>Halobacteria</taxon>
        <taxon>Halobacteriales</taxon>
        <taxon>Haloferacaceae</taxon>
        <taxon>Haloferax</taxon>
    </lineage>
</organism>